<dbReference type="InterPro" id="IPR033379">
    <property type="entry name" value="Acid_Pase_AS"/>
</dbReference>
<protein>
    <recommendedName>
        <fullName evidence="3">acid phosphatase</fullName>
        <ecNumber evidence="3">3.1.3.2</ecNumber>
    </recommendedName>
</protein>
<accession>A0AAU6PBL3</accession>
<dbReference type="AlphaFoldDB" id="A0AAU6PBL3"/>
<dbReference type="InterPro" id="IPR050645">
    <property type="entry name" value="Histidine_acid_phosphatase"/>
</dbReference>
<feature type="signal peptide" evidence="8">
    <location>
        <begin position="1"/>
        <end position="19"/>
    </location>
</feature>
<evidence type="ECO:0000256" key="6">
    <source>
        <dbReference type="ARBA" id="ARBA00023157"/>
    </source>
</evidence>
<evidence type="ECO:0000256" key="3">
    <source>
        <dbReference type="ARBA" id="ARBA00012646"/>
    </source>
</evidence>
<dbReference type="EC" id="3.1.3.2" evidence="3"/>
<keyword evidence="4 8" id="KW-0732">Signal</keyword>
<dbReference type="SUPFAM" id="SSF53254">
    <property type="entry name" value="Phosphoglycerate mutase-like"/>
    <property type="match status" value="1"/>
</dbReference>
<dbReference type="EMBL" id="PP480808">
    <property type="protein sequence ID" value="WXB20539.1"/>
    <property type="molecule type" value="mRNA"/>
</dbReference>
<reference evidence="9" key="1">
    <citation type="journal article" date="2024" name="Sci. Rep.">
        <title>Phylogeny, envenomation syndrome, and membrane-permeabilising venom produced by Australia's 'electric' caterpillar Comana monomorpha (Lepidoptera: Limacodidae).</title>
        <authorList>
            <person name="Goudarzi M.H."/>
            <person name="Robinson S.D."/>
            <person name="Cardoso F.C."/>
            <person name="Mitchell M.L."/>
            <person name="Cook L.G."/>
            <person name="King G.F."/>
            <person name="Walker A.A."/>
        </authorList>
    </citation>
    <scope>NUCLEOTIDE SEQUENCE</scope>
    <source>
        <strain evidence="9">U_LCTX_43_Cm7</strain>
    </source>
</reference>
<name>A0AAU6PBL3_9NEOP</name>
<evidence type="ECO:0000256" key="1">
    <source>
        <dbReference type="ARBA" id="ARBA00000032"/>
    </source>
</evidence>
<comment type="similarity">
    <text evidence="2">Belongs to the histidine acid phosphatase family.</text>
</comment>
<dbReference type="PANTHER" id="PTHR11567">
    <property type="entry name" value="ACID PHOSPHATASE-RELATED"/>
    <property type="match status" value="1"/>
</dbReference>
<keyword evidence="5" id="KW-0378">Hydrolase</keyword>
<organism evidence="9">
    <name type="scientific">Comana monomorpha</name>
    <dbReference type="NCBI Taxonomy" id="1555636"/>
    <lineage>
        <taxon>Eukaryota</taxon>
        <taxon>Metazoa</taxon>
        <taxon>Ecdysozoa</taxon>
        <taxon>Arthropoda</taxon>
        <taxon>Hexapoda</taxon>
        <taxon>Insecta</taxon>
        <taxon>Pterygota</taxon>
        <taxon>Neoptera</taxon>
        <taxon>Endopterygota</taxon>
        <taxon>Lepidoptera</taxon>
        <taxon>Glossata</taxon>
        <taxon>Ditrysia</taxon>
        <taxon>Zygaenoidea</taxon>
        <taxon>Limacodidae</taxon>
        <taxon>Comana</taxon>
    </lineage>
</organism>
<dbReference type="Gene3D" id="3.40.50.1240">
    <property type="entry name" value="Phosphoglycerate mutase-like"/>
    <property type="match status" value="1"/>
</dbReference>
<keyword evidence="7" id="KW-0325">Glycoprotein</keyword>
<dbReference type="Pfam" id="PF00328">
    <property type="entry name" value="His_Phos_2"/>
    <property type="match status" value="1"/>
</dbReference>
<evidence type="ECO:0000256" key="5">
    <source>
        <dbReference type="ARBA" id="ARBA00022801"/>
    </source>
</evidence>
<dbReference type="CDD" id="cd07061">
    <property type="entry name" value="HP_HAP_like"/>
    <property type="match status" value="1"/>
</dbReference>
<dbReference type="PROSITE" id="PS00616">
    <property type="entry name" value="HIS_ACID_PHOSPHAT_1"/>
    <property type="match status" value="1"/>
</dbReference>
<dbReference type="PANTHER" id="PTHR11567:SF211">
    <property type="entry name" value="PROSTATIC ACID PHOSPHATASE"/>
    <property type="match status" value="1"/>
</dbReference>
<dbReference type="InterPro" id="IPR000560">
    <property type="entry name" value="His_Pase_clade-2"/>
</dbReference>
<keyword evidence="6" id="KW-1015">Disulfide bond</keyword>
<comment type="catalytic activity">
    <reaction evidence="1">
        <text>a phosphate monoester + H2O = an alcohol + phosphate</text>
        <dbReference type="Rhea" id="RHEA:15017"/>
        <dbReference type="ChEBI" id="CHEBI:15377"/>
        <dbReference type="ChEBI" id="CHEBI:30879"/>
        <dbReference type="ChEBI" id="CHEBI:43474"/>
        <dbReference type="ChEBI" id="CHEBI:67140"/>
        <dbReference type="EC" id="3.1.3.2"/>
    </reaction>
</comment>
<sequence length="388" mass="44856">MLRLVLMLAAAAQFGLIQSLTTDRSDQELLLAYVVNRHGERTPDVDELSLSNEKERLQEFIDLHGFEGLTNIGKARVYKLGQFLRDRYGPDGYGLLSKVYYHDDIYLRSTDKERTKMTAQIVMSAVYPPPKEQQWNDDLGKLWQPVPYTAVPLSEDYLRYYSNCRRFKTLMQRAKEASVQEELAPFLDLEDLLMEKTNRNFTEDPTMYQTLYDLFRSQDALGLEIPAWANTIMPRLAEAARLAYRLYFRNEEMKKIGGGVILNDFVQDAVNIISGKTVKQRFHMYSSHDFNLGSLLEVSNVEGKEWIVPHYASLFGLELYRSKSTGKFTVQPLYLPQAGDAEPEALRFEGCHDSTYCDFSIFQSNTAKYLLPEREFYEICNIRTELGH</sequence>
<evidence type="ECO:0000256" key="2">
    <source>
        <dbReference type="ARBA" id="ARBA00005375"/>
    </source>
</evidence>
<dbReference type="GO" id="GO:0003993">
    <property type="term" value="F:acid phosphatase activity"/>
    <property type="evidence" value="ECO:0007669"/>
    <property type="project" value="UniProtKB-EC"/>
</dbReference>
<evidence type="ECO:0000313" key="9">
    <source>
        <dbReference type="EMBL" id="WXB20539.1"/>
    </source>
</evidence>
<proteinExistence type="evidence at transcript level"/>
<feature type="chain" id="PRO_5044019989" description="acid phosphatase" evidence="8">
    <location>
        <begin position="20"/>
        <end position="388"/>
    </location>
</feature>
<evidence type="ECO:0000256" key="8">
    <source>
        <dbReference type="SAM" id="SignalP"/>
    </source>
</evidence>
<evidence type="ECO:0000256" key="7">
    <source>
        <dbReference type="ARBA" id="ARBA00023180"/>
    </source>
</evidence>
<evidence type="ECO:0000256" key="4">
    <source>
        <dbReference type="ARBA" id="ARBA00022729"/>
    </source>
</evidence>
<dbReference type="InterPro" id="IPR029033">
    <property type="entry name" value="His_PPase_superfam"/>
</dbReference>